<proteinExistence type="predicted"/>
<dbReference type="Gene3D" id="3.40.50.1820">
    <property type="entry name" value="alpha/beta hydrolase"/>
    <property type="match status" value="1"/>
</dbReference>
<dbReference type="EMBL" id="FNGM01000002">
    <property type="protein sequence ID" value="SDL24473.1"/>
    <property type="molecule type" value="Genomic_DNA"/>
</dbReference>
<accession>A0A1G9IHS6</accession>
<evidence type="ECO:0000259" key="2">
    <source>
        <dbReference type="Pfam" id="PF00326"/>
    </source>
</evidence>
<protein>
    <recommendedName>
        <fullName evidence="2">Peptidase S9 prolyl oligopeptidase catalytic domain-containing protein</fullName>
    </recommendedName>
</protein>
<keyword evidence="1" id="KW-0472">Membrane</keyword>
<gene>
    <name evidence="3" type="ORF">SAMN05216191_10251</name>
</gene>
<dbReference type="InterPro" id="IPR029058">
    <property type="entry name" value="AB_hydrolase_fold"/>
</dbReference>
<feature type="domain" description="Peptidase S9 prolyl oligopeptidase catalytic" evidence="2">
    <location>
        <begin position="205"/>
        <end position="401"/>
    </location>
</feature>
<dbReference type="GO" id="GO:0006508">
    <property type="term" value="P:proteolysis"/>
    <property type="evidence" value="ECO:0007669"/>
    <property type="project" value="InterPro"/>
</dbReference>
<organism evidence="3 4">
    <name type="scientific">Paenibacillus jilunlii</name>
    <dbReference type="NCBI Taxonomy" id="682956"/>
    <lineage>
        <taxon>Bacteria</taxon>
        <taxon>Bacillati</taxon>
        <taxon>Bacillota</taxon>
        <taxon>Bacilli</taxon>
        <taxon>Bacillales</taxon>
        <taxon>Paenibacillaceae</taxon>
        <taxon>Paenibacillus</taxon>
    </lineage>
</organism>
<keyword evidence="1" id="KW-1133">Transmembrane helix</keyword>
<feature type="non-terminal residue" evidence="3">
    <location>
        <position position="1"/>
    </location>
</feature>
<dbReference type="Pfam" id="PF00326">
    <property type="entry name" value="Peptidase_S9"/>
    <property type="match status" value="1"/>
</dbReference>
<keyword evidence="1" id="KW-0812">Transmembrane</keyword>
<feature type="transmembrane region" description="Helical" evidence="1">
    <location>
        <begin position="87"/>
        <end position="113"/>
    </location>
</feature>
<reference evidence="3 4" key="1">
    <citation type="submission" date="2016-10" db="EMBL/GenBank/DDBJ databases">
        <authorList>
            <person name="de Groot N.N."/>
        </authorList>
    </citation>
    <scope>NUCLEOTIDE SEQUENCE [LARGE SCALE GENOMIC DNA]</scope>
    <source>
        <strain evidence="3 4">CGMCC 1.10239</strain>
    </source>
</reference>
<dbReference type="InterPro" id="IPR001375">
    <property type="entry name" value="Peptidase_S9_cat"/>
</dbReference>
<dbReference type="SUPFAM" id="SSF53474">
    <property type="entry name" value="alpha/beta-Hydrolases"/>
    <property type="match status" value="1"/>
</dbReference>
<dbReference type="Proteomes" id="UP000182783">
    <property type="component" value="Unassembled WGS sequence"/>
</dbReference>
<evidence type="ECO:0000313" key="3">
    <source>
        <dbReference type="EMBL" id="SDL24473.1"/>
    </source>
</evidence>
<dbReference type="PANTHER" id="PTHR43358:SF4">
    <property type="entry name" value="ALPHA_BETA HYDROLASE FOLD-1 DOMAIN-CONTAINING PROTEIN"/>
    <property type="match status" value="1"/>
</dbReference>
<evidence type="ECO:0000256" key="1">
    <source>
        <dbReference type="SAM" id="Phobius"/>
    </source>
</evidence>
<dbReference type="GO" id="GO:0008236">
    <property type="term" value="F:serine-type peptidase activity"/>
    <property type="evidence" value="ECO:0007669"/>
    <property type="project" value="InterPro"/>
</dbReference>
<dbReference type="PANTHER" id="PTHR43358">
    <property type="entry name" value="ALPHA/BETA-HYDROLASE"/>
    <property type="match status" value="1"/>
</dbReference>
<dbReference type="InterPro" id="IPR052920">
    <property type="entry name" value="DNA-binding_regulatory"/>
</dbReference>
<dbReference type="AlphaFoldDB" id="A0A1G9IHS6"/>
<sequence>RRQGKSKVKIPLIRLFRAVCLERTAEMPLLRDHGHRSWPLSFFEHFTRTFPAFPTLPPAMLYYAENRVACKACPGVGFHYAERKVILFMWSVIILAVVIIIAGGLTYAGFFFYGIAIKRAPKEFLAKTPDLKADPPVAGPSWGEGADWVSRHSFRKIEITSDDGLTLRGYYLPSERAAGRTAIIAHGYSGKGKDMGACAKIYYETMGYNVLLPDARGHGDSKGEYIGFGWPERRDYLRWIEYLLAESGPEAQIVLHGVSMGGATVMMTSGEELPPQVKAIVADCGYTSVKAQLSYQLWRMYHLPSFPFVHMASLITRIKAGYFFGEASALKQVRKARVPILFIHGDADKFVPFYMMEELYQACRSPKDKLVIHGAGHGVAYDTDKAAYVGKVTDFVTRYVQI</sequence>
<evidence type="ECO:0000313" key="4">
    <source>
        <dbReference type="Proteomes" id="UP000182783"/>
    </source>
</evidence>
<name>A0A1G9IHS6_9BACL</name>